<dbReference type="GO" id="GO:0006351">
    <property type="term" value="P:DNA-templated transcription"/>
    <property type="evidence" value="ECO:0007669"/>
    <property type="project" value="InterPro"/>
</dbReference>
<keyword evidence="10" id="KW-0696">RNA-directed RNA polymerase</keyword>
<evidence type="ECO:0000256" key="1">
    <source>
        <dbReference type="ARBA" id="ARBA00012494"/>
    </source>
</evidence>
<dbReference type="GO" id="GO:0039694">
    <property type="term" value="P:viral RNA genome replication"/>
    <property type="evidence" value="ECO:0007669"/>
    <property type="project" value="InterPro"/>
</dbReference>
<gene>
    <name evidence="10" type="primary">RNA-dependent RNA polymerase</name>
</gene>
<keyword evidence="7" id="KW-0175">Coiled coil</keyword>
<evidence type="ECO:0000256" key="6">
    <source>
        <dbReference type="ARBA" id="ARBA00031012"/>
    </source>
</evidence>
<keyword evidence="10" id="KW-0548">Nucleotidyltransferase</keyword>
<evidence type="ECO:0000256" key="2">
    <source>
        <dbReference type="ARBA" id="ARBA00018602"/>
    </source>
</evidence>
<dbReference type="GO" id="GO:0003968">
    <property type="term" value="F:RNA-directed RNA polymerase activity"/>
    <property type="evidence" value="ECO:0007669"/>
    <property type="project" value="UniProtKB-KW"/>
</dbReference>
<feature type="coiled-coil region" evidence="7">
    <location>
        <begin position="724"/>
        <end position="751"/>
    </location>
</feature>
<dbReference type="Pfam" id="PF04196">
    <property type="entry name" value="Bunya_RdRp"/>
    <property type="match status" value="1"/>
</dbReference>
<feature type="compositionally biased region" description="Acidic residues" evidence="8">
    <location>
        <begin position="3100"/>
        <end position="3117"/>
    </location>
</feature>
<evidence type="ECO:0000256" key="8">
    <source>
        <dbReference type="SAM" id="MobiDB-lite"/>
    </source>
</evidence>
<evidence type="ECO:0000259" key="9">
    <source>
        <dbReference type="PROSITE" id="PS50525"/>
    </source>
</evidence>
<feature type="domain" description="RdRp catalytic" evidence="9">
    <location>
        <begin position="1339"/>
        <end position="1523"/>
    </location>
</feature>
<evidence type="ECO:0000256" key="5">
    <source>
        <dbReference type="ARBA" id="ARBA00030436"/>
    </source>
</evidence>
<evidence type="ECO:0000256" key="7">
    <source>
        <dbReference type="SAM" id="Coils"/>
    </source>
</evidence>
<accession>A0A9C7GX35</accession>
<keyword evidence="3" id="KW-0808">Transferase</keyword>
<dbReference type="InterPro" id="IPR007099">
    <property type="entry name" value="RNA-dir_pol_NSvirus"/>
</dbReference>
<evidence type="ECO:0000313" key="10">
    <source>
        <dbReference type="EMBL" id="CAI5383934.1"/>
    </source>
</evidence>
<dbReference type="PROSITE" id="PS50525">
    <property type="entry name" value="RDRP_SSRNA_NEG_SEG"/>
    <property type="match status" value="1"/>
</dbReference>
<dbReference type="EC" id="2.7.7.48" evidence="1"/>
<feature type="compositionally biased region" description="Low complexity" evidence="8">
    <location>
        <begin position="2883"/>
        <end position="2892"/>
    </location>
</feature>
<feature type="region of interest" description="Disordered" evidence="8">
    <location>
        <begin position="18"/>
        <end position="129"/>
    </location>
</feature>
<feature type="region of interest" description="Disordered" evidence="8">
    <location>
        <begin position="3099"/>
        <end position="3118"/>
    </location>
</feature>
<evidence type="ECO:0000256" key="4">
    <source>
        <dbReference type="ARBA" id="ARBA00030285"/>
    </source>
</evidence>
<organism evidence="10">
    <name type="scientific">Aulacomnium heterostichum bunyavirus 3</name>
    <dbReference type="NCBI Taxonomy" id="2933072"/>
    <lineage>
        <taxon>Viruses</taxon>
        <taxon>Riboviria</taxon>
        <taxon>Orthornavirae</taxon>
        <taxon>Negarnaviricota</taxon>
        <taxon>Polyploviricotina</taxon>
        <taxon>Ellioviricetes</taxon>
        <taxon>Bunyavirales</taxon>
    </lineage>
</organism>
<feature type="region of interest" description="Disordered" evidence="8">
    <location>
        <begin position="2874"/>
        <end position="2904"/>
    </location>
</feature>
<evidence type="ECO:0000256" key="3">
    <source>
        <dbReference type="ARBA" id="ARBA00022679"/>
    </source>
</evidence>
<feature type="compositionally biased region" description="Basic and acidic residues" evidence="8">
    <location>
        <begin position="2893"/>
        <end position="2904"/>
    </location>
</feature>
<feature type="compositionally biased region" description="Acidic residues" evidence="8">
    <location>
        <begin position="66"/>
        <end position="129"/>
    </location>
</feature>
<dbReference type="InterPro" id="IPR007322">
    <property type="entry name" value="RNA_pol_bunyavir"/>
</dbReference>
<sequence>MMIQLILTGMTTLTMMKQGAESKMKNEPEESTLDWVTRVFAVESTAPPPLDGEVDDTADLDRDDNVDYDETGGGDDNEDEGGEGGGDGEDDGDEGDDGGDDDEDEGGDDEDNDEEGPGTDYEVSDPEEVLSEMDEGANLVTEDPEVQAGCCKYLHLGNSELATLKADSINSLMSCEPASELECVVNEIGQVYKLMYTLFVKYDDNERTALLDSFLRYRHEVLSHMLLETVGLSRKSTDVSFNTLFPITSSRTPDFIEVEGKKVTIIEVSAVGDVERAQKKKGDTSKGYESKYEKEIRELKMLDFEVVYRVVIFDIKDENNMDHNESLNDIAMLVNKTVDIMSLHKTEFVRREFCTATRYLNERYGKYYKYLFSQQFLIKRPDRFEDLYIYGPPEKPFEHSYERYPISNYVYEASTRLIVRLPGMLDSVERNKKLSESLLVIELDCRTDRFVFKKSHVGYSLDKWREASDKGWKLWICKSIVVVEGGSVVTQRADFEYFDITPSTHTNTRMDRGVIFNLSAHTSSVKHEGKKLLKDYKRVIEAQEYASRTTIYEDGDYESTLLGMMSRYNDSAPLNRNTDFKVKPFCDSVVGDEMFKNAINNFESEMKKANDDSIYKGKVWVKQPFIYPIYSIDIDGYCSLSYKPIDLIRMLLLKNLGEYTTRILSMAMQDSCIFGSHREVGNNTLEEVRARLGEYSKMVNGKIKELSAERRLDNNYQPPKVSDLEDGDAHLNNLKELNKRVREEAQKAGIVGKRIGLIRVQRSKLASIQFKKEMAHYKSKAIPSFYKGLGSRYDKQTVMSQMEDVINTFLGPSPMTSEWDIIDGKGQRDARLLEDLKNKAVEDIEDYYKYLKNVNIYSICEFITKLCHSLLYHSQTSANSSMIAVDNLGYKDVLLVVKGGKKIFGTKKTKLFRLFYPTFESVSKLYSHSGAGSSFRIIQEGGRVYVATPWMNYHETVVTDGLTVVNRLMGFALLSRDLNLSDSENLIRVLFNLILALHNRRQTEMLLHNLRYVFMNCMSYYSSVDQILPELAGFNYDLFQVWVREKIKDNFLCFAKGMKGLHDNCKKGAIRGTVASAGLKHPFLEFAIDSLETLAISVYSTYLMSKAPTSQTLEQVSNLKSMCETHTEYVDRFGDTVGGTVVTAREGESIKSYYDRLFESDFNYDPKYCYLLGKFFSDYLGGMTQSKNLHLKWEGILEENWNSLANTKGLRYKGKDFFGSKGYYVVNKEILEEKGGYEKIIKLLGSINSDMTDHEKEKLVSSYNETYRDRISSEPLNDVVFHVVDKKQRGGKREIFVMDMETKVHQQVIEKYMAYLCKMTPNEMISIPSNRRLQTVHSRVFETGLSNEDHCYLVLDCRKWAPKSVVEKFLIFLNGMKSILPSSFVYHCQNFFYKLIHKRVYTRKHIFDNLNKNDNLKKYTSYFTEDKDTNGYYFSPKYSWVMGIFNYFSSIFHVACQMHISHMLRISINKSYHSECTLHMIAHSDDSAGKIVCEGSDIVRRSLLYYELFMHSANHLISKKKSNVGKLYYEFISILYIGGELLSLLAKFFGIFNFHPTDNGYCYDITDAYSKCIELIMNGATMEQAYIAMKIQSSLIWRFYFNSKPRESSYNLPPAMLGMPDAHPLLVLICGSDADLVRLYHVLSEKEMKVITAINEVIHPPGTRGEGIFKQFKNVPNVKVNPRIEDLLSKYNFDESVRDSWSLKNVNFRNTILDSLQFGLKLNDKNFVASLQDETIVRRISRSYYYRSSLSLQTSRGPMTLKQIRELIFLLKEAMMGDLHGFNEEYRLELNLVKDEIEADLGDWQNTTKNAFDLIHEEAVNLMSHLDRFRLKTENITVLKKTCKPVHIKIQSSTEECPVSFEPSILVSWIKEPKYRCLLPDVKGLATAKSYLDKVLNKFDMNFDSLGHETLFLLARKLRRKSGTEYFCYSNLPAGIREVTTYQDIMLFIAHNSMKDKYIKGLDVQYGKSVSTHPWIMLPDFGSDDIQWTMSFYLMVLSLIKANNPENGFILNLHVNSPEFLCGNTKENLLTLFLATKSYWSKRYKHERYLLPFIHQIECSINNKEFLNSDLLSDTYYYSFIKRQFLVDNVWLGRGRLFISSGSFKCVVNVNNTSITHVTVRDRDHCFTYDEVSYINYCLFSSQLPTLSASLRSVNVSDWGTTMLGVNSNGDYYIGDSRDMVSGVDVDFDLNLHTPLSNLSLGACKRDKRGKVRWEHYEHGDKKTHLITFLPLSPQNSIDQTRDLISNDLNNIRLLSNVNSTPNSFLLDYCIEELEVEVIANVGQIIITPSSTMLYKILRACDRQHLCMTKPEKPRYSHYPAQDGGLLRAMIEYTKRHNDFDFRWDHTLSHEYMSLKSTQPEAFTTELFDNIRASYEKLFNEEDKYLIFKSLSGLLRGDNFDENMVMKVASEWGFIGVQGALDSMLNEGKVENFKTIRYHKFGVLRTYYSKVYMEFNKMLYVLLETQMRLNPMGFEILPLDFGRVTPNNYKLHYMSFMYLLIIRRYRLNPRSQQTFGYPEAFVRSVIEACLDSKEGREHFSNEVSKMANFRTLPVVRESLSDWFILWNTLSKNYEEDQPLPYEIDFSKVKDRNENLIQPYIILKELCSEVGLKFSLNKTSHSGLISMELYNRYTNNYSSLYDGSQIAVKLSDRSELSNSTTPVSKHMFIRHPLSDDFLDSDEYEDMSVELQSREFDRDTYQESIDAFEGKVYDFEPVKRVKQSVRGRLIDVLSVDFKVFTIAGGAFNYRNLSRIRQSGENILVISDTFYLDFFEIENGPIIFKNNSESWFNHTLVNPRGIFVYVFTNRFRDVVFWEKLLGVKVVSKSEAVDVIGSKMTCYRDGSGAIINDPLSAPEEDLNTFYETAVSILDERKGEEELDDDTLSTADDASQSTDERSLEESLKTKLEESGMLPDSIEKYYGMFVNEAKKSSIGESVNDIVELVDYFTKVFSKSKESEMVIEKLKGSFNKILRQELTQEQRELIFQVPLVFGGSKNRKRGSSNKTLKNPYFVSEMEAICPGLIWDLISGNLGISEYSRKRWDNQFKLWGMMTNNLKKNKKGKVFYLNLIKMILTDAKPTKKNDKDDSRWSDLMHETTEILVEGEDSTSDDEEMFDDPSELSKLNYKVSGVSNV</sequence>
<name>A0A9C7GX35_9VIRU</name>
<reference evidence="10" key="1">
    <citation type="submission" date="2022-11" db="EMBL/GenBank/DDBJ databases">
        <authorList>
            <person name="Mifsud CO J."/>
            <person name="Holmes C E."/>
            <person name="Gallagher V R."/>
            <person name="Geoghegan L J."/>
        </authorList>
    </citation>
    <scope>NUCLEOTIDE SEQUENCE</scope>
</reference>
<dbReference type="EMBL" id="OX380431">
    <property type="protein sequence ID" value="CAI5383934.1"/>
    <property type="molecule type" value="Genomic_RNA"/>
</dbReference>
<protein>
    <recommendedName>
        <fullName evidence="2">RNA-directed RNA polymerase L</fullName>
        <ecNumber evidence="1">2.7.7.48</ecNumber>
    </recommendedName>
    <alternativeName>
        <fullName evidence="4">Large structural protein</fullName>
    </alternativeName>
    <alternativeName>
        <fullName evidence="6">Replicase</fullName>
    </alternativeName>
    <alternativeName>
        <fullName evidence="5">Transcriptase</fullName>
    </alternativeName>
</protein>
<proteinExistence type="predicted"/>